<dbReference type="OrthoDB" id="3873414at2"/>
<dbReference type="Proteomes" id="UP000032066">
    <property type="component" value="Unassembled WGS sequence"/>
</dbReference>
<keyword evidence="3" id="KW-1185">Reference proteome</keyword>
<dbReference type="EMBL" id="JXZB01000004">
    <property type="protein sequence ID" value="KIQ63408.1"/>
    <property type="molecule type" value="Genomic_DNA"/>
</dbReference>
<organism evidence="2 3">
    <name type="scientific">Kitasatospora griseola</name>
    <name type="common">Streptomyces griseolosporeus</name>
    <dbReference type="NCBI Taxonomy" id="2064"/>
    <lineage>
        <taxon>Bacteria</taxon>
        <taxon>Bacillati</taxon>
        <taxon>Actinomycetota</taxon>
        <taxon>Actinomycetes</taxon>
        <taxon>Kitasatosporales</taxon>
        <taxon>Streptomycetaceae</taxon>
        <taxon>Kitasatospora</taxon>
    </lineage>
</organism>
<evidence type="ECO:0000313" key="2">
    <source>
        <dbReference type="EMBL" id="KIQ63408.1"/>
    </source>
</evidence>
<keyword evidence="1" id="KW-0472">Membrane</keyword>
<sequence length="179" mass="18685">MPARAVSGPPRIWVTLLCAAVPVLTLGMLGMVPSLVLAVGRRRRADLVGAVVIGLMQLGLYVAAGLTPSGGKINNLVGVLLLLPLFLGTPVHYLVMNQRRFWPGADAPAPYPYPAHQPYPASAPTYPAAGPYAGHPYADHPQAVTRPVLPAVPPAGATGAAELRELGELLRRQAGDGQP</sequence>
<feature type="transmembrane region" description="Helical" evidence="1">
    <location>
        <begin position="12"/>
        <end position="40"/>
    </location>
</feature>
<gene>
    <name evidence="2" type="ORF">TR51_32610</name>
</gene>
<comment type="caution">
    <text evidence="2">The sequence shown here is derived from an EMBL/GenBank/DDBJ whole genome shotgun (WGS) entry which is preliminary data.</text>
</comment>
<proteinExistence type="predicted"/>
<feature type="transmembrane region" description="Helical" evidence="1">
    <location>
        <begin position="76"/>
        <end position="95"/>
    </location>
</feature>
<evidence type="ECO:0000313" key="3">
    <source>
        <dbReference type="Proteomes" id="UP000032066"/>
    </source>
</evidence>
<accession>A0A0D0PXS1</accession>
<dbReference type="STRING" id="2064.TR51_32610"/>
<name>A0A0D0PXS1_KITGR</name>
<dbReference type="RefSeq" id="WP_043915770.1">
    <property type="nucleotide sequence ID" value="NZ_JXZB01000004.1"/>
</dbReference>
<keyword evidence="1" id="KW-0812">Transmembrane</keyword>
<dbReference type="AlphaFoldDB" id="A0A0D0PXS1"/>
<protein>
    <submittedName>
        <fullName evidence="2">Uncharacterized protein</fullName>
    </submittedName>
</protein>
<reference evidence="2 3" key="1">
    <citation type="submission" date="2015-02" db="EMBL/GenBank/DDBJ databases">
        <title>Draft genome sequence of Kitasatospora griseola MF730-N6, a bafilomycin, terpentecin and satosporin producer.</title>
        <authorList>
            <person name="Arens J.C."/>
            <person name="Haltli B."/>
            <person name="Kerr R.G."/>
        </authorList>
    </citation>
    <scope>NUCLEOTIDE SEQUENCE [LARGE SCALE GENOMIC DNA]</scope>
    <source>
        <strain evidence="2 3">MF730-N6</strain>
    </source>
</reference>
<dbReference type="PATRIC" id="fig|2064.6.peg.6901"/>
<evidence type="ECO:0000256" key="1">
    <source>
        <dbReference type="SAM" id="Phobius"/>
    </source>
</evidence>
<keyword evidence="1" id="KW-1133">Transmembrane helix</keyword>
<feature type="transmembrane region" description="Helical" evidence="1">
    <location>
        <begin position="47"/>
        <end position="64"/>
    </location>
</feature>